<dbReference type="PANTHER" id="PTHR12815">
    <property type="entry name" value="SORTING AND ASSEMBLY MACHINERY SAMM50 PROTEIN FAMILY MEMBER"/>
    <property type="match status" value="1"/>
</dbReference>
<keyword evidence="2" id="KW-0812">Transmembrane</keyword>
<dbReference type="EMBL" id="MN905507">
    <property type="protein sequence ID" value="UEQ12256.1"/>
    <property type="molecule type" value="Genomic_DNA"/>
</dbReference>
<keyword evidence="3" id="KW-0934">Plastid</keyword>
<evidence type="ECO:0000256" key="2">
    <source>
        <dbReference type="ARBA" id="ARBA00022692"/>
    </source>
</evidence>
<evidence type="ECO:0000313" key="3">
    <source>
        <dbReference type="EMBL" id="UEQ12256.1"/>
    </source>
</evidence>
<accession>A0A8K1YV61</accession>
<dbReference type="Gene3D" id="3.10.20.310">
    <property type="entry name" value="membrane protein fhac"/>
    <property type="match status" value="1"/>
</dbReference>
<protein>
    <submittedName>
        <fullName evidence="3">Uncharacterized protein</fullName>
    </submittedName>
</protein>
<gene>
    <name evidence="3" type="primary">orf57</name>
</gene>
<reference evidence="3" key="1">
    <citation type="submission" date="2020-01" db="EMBL/GenBank/DDBJ databases">
        <title>The chloroplast and mitochondrion of a new freshwater red algal species from China.</title>
        <authorList>
            <person name="Fang K."/>
            <person name="Xie S."/>
        </authorList>
    </citation>
    <scope>NUCLEOTIDE SEQUENCE</scope>
    <source>
        <strain evidence="3">SAS-FKP1901</strain>
    </source>
</reference>
<organism evidence="3">
    <name type="scientific">Batrachospermum sp</name>
    <dbReference type="NCBI Taxonomy" id="31373"/>
    <lineage>
        <taxon>Eukaryota</taxon>
        <taxon>Rhodophyta</taxon>
        <taxon>Florideophyceae</taxon>
        <taxon>Nemaliophycidae</taxon>
        <taxon>Batrachospermales</taxon>
        <taxon>Batrachospermaceae</taxon>
        <taxon>Batrachospermum</taxon>
    </lineage>
</organism>
<dbReference type="AlphaFoldDB" id="A0A8K1YV61"/>
<geneLocation type="chloroplast" evidence="3"/>
<evidence type="ECO:0000256" key="1">
    <source>
        <dbReference type="ARBA" id="ARBA00022452"/>
    </source>
</evidence>
<sequence>MIDYVNNNSKLQVLIHMFIINKFQIASWMLTSLLLKYCFIKKIDIANFSTFSNTMNVNIVNSNRYKAFHLLSVKPVNISSETIINGLNNLTIKQKLKSFFGITTNSNIYITKQQIKCLINKLKLSGFFEYVSFNIYYLGTHQVIIIDLVTNPILNKVYLINYQDKLIPSSYLLFLFHSQLGYPKSFPQIHYAINQMIKWYHIRGYKWVQIKLEYKHVSNNNLIFKINEGKINKIEIINCIKSNEHIMNSNLTSSSNLIAEILNIQLNKALNIKALEYGILKLKLKKIVSKCHYQIIPNHNYENTLKLILKIEVFNRKSTYILANKIILPADLLQSLELLIEYTLDYFLFNNALAHGLFTNSSSLFIANIFLPQIYYYNLEVYPNMSEYDDRFYQLLYKQRISFLQDIKQWYLTPLIFIAGDNFGFRHYINNTSNSNQIYIFDLQLTPLGTYLTFKYENPCINIFGYGFNLFKCSIFQHIYTYTQKKFPMFLRQINNQCFSYQNAIFYQTGIQMKLYNEQGESLYCKREINLKKISKQYASLYNYLSWQNIYYFIDPCFVNNLYSNFKQVCLNNIQNFLCFKFRFIYNKNYFFYYPFQKIKFILQSIHFIPAIVKNYNNCLNTYLNYSHIFKFKIIQKSIVSLFSENLNKHIIISTIEIIASLGSNYHFPFSEVFFVIGPDRIRGYKEQLFYLPSLTFLVVNLEYHLLFLTDNSIFIFMDYIYNISYLKNYNNIGILYNSYNIDQFYHKLGYGLGLQIQAPIKQIPPLRLEYGFNINNNGYFHLRINKH</sequence>
<keyword evidence="1" id="KW-1134">Transmembrane beta strand</keyword>
<dbReference type="InterPro" id="IPR039910">
    <property type="entry name" value="D15-like"/>
</dbReference>
<keyword evidence="1" id="KW-0472">Membrane</keyword>
<dbReference type="Gene3D" id="2.40.160.50">
    <property type="entry name" value="membrane protein fhac: a member of the omp85/tpsb transporter family"/>
    <property type="match status" value="1"/>
</dbReference>
<name>A0A8K1YV61_9FLOR</name>
<keyword evidence="3" id="KW-0150">Chloroplast</keyword>
<dbReference type="PANTHER" id="PTHR12815:SF18">
    <property type="entry name" value="SORTING AND ASSEMBLY MACHINERY COMPONENT 50 HOMOLOG"/>
    <property type="match status" value="1"/>
</dbReference>
<proteinExistence type="predicted"/>